<protein>
    <submittedName>
        <fullName evidence="4">TetR family transcriptional regulator</fullName>
    </submittedName>
</protein>
<sequence>MSARLTREDWLDLGLRQLAQGGAEAVKLAPVCKAAGVTRGSFYHHFDDHDAFLQAMARHWVLTHTEGLVARFPAAASAGEKERLLTEMAMQVDFHVELGIREVARRNGAVAAIVAAADARRLQVLTMLYAERFGIDQDRARMAAKLEYAAYVGALLIQSDIGAVEQRAMADTVSAMMAAYFRADGRD</sequence>
<name>A0A316GGE5_9RHOB</name>
<dbReference type="Proteomes" id="UP000245708">
    <property type="component" value="Unassembled WGS sequence"/>
</dbReference>
<accession>A0A316GGE5</accession>
<evidence type="ECO:0000313" key="4">
    <source>
        <dbReference type="EMBL" id="PWK60062.1"/>
    </source>
</evidence>
<keyword evidence="1 2" id="KW-0238">DNA-binding</keyword>
<dbReference type="InterPro" id="IPR009057">
    <property type="entry name" value="Homeodomain-like_sf"/>
</dbReference>
<dbReference type="AlphaFoldDB" id="A0A316GGE5"/>
<dbReference type="SUPFAM" id="SSF46689">
    <property type="entry name" value="Homeodomain-like"/>
    <property type="match status" value="1"/>
</dbReference>
<gene>
    <name evidence="4" type="ORF">C7455_10545</name>
</gene>
<comment type="caution">
    <text evidence="4">The sequence shown here is derived from an EMBL/GenBank/DDBJ whole genome shotgun (WGS) entry which is preliminary data.</text>
</comment>
<evidence type="ECO:0000256" key="2">
    <source>
        <dbReference type="PROSITE-ProRule" id="PRU00335"/>
    </source>
</evidence>
<dbReference type="RefSeq" id="WP_170119063.1">
    <property type="nucleotide sequence ID" value="NZ_QGGW01000005.1"/>
</dbReference>
<reference evidence="4 5" key="1">
    <citation type="submission" date="2018-05" db="EMBL/GenBank/DDBJ databases">
        <title>Genomic Encyclopedia of Type Strains, Phase IV (KMG-IV): sequencing the most valuable type-strain genomes for metagenomic binning, comparative biology and taxonomic classification.</title>
        <authorList>
            <person name="Goeker M."/>
        </authorList>
    </citation>
    <scope>NUCLEOTIDE SEQUENCE [LARGE SCALE GENOMIC DNA]</scope>
    <source>
        <strain evidence="4 5">DSM 16097</strain>
    </source>
</reference>
<feature type="DNA-binding region" description="H-T-H motif" evidence="2">
    <location>
        <begin position="27"/>
        <end position="46"/>
    </location>
</feature>
<dbReference type="Pfam" id="PF00440">
    <property type="entry name" value="TetR_N"/>
    <property type="match status" value="1"/>
</dbReference>
<dbReference type="PROSITE" id="PS50977">
    <property type="entry name" value="HTH_TETR_2"/>
    <property type="match status" value="1"/>
</dbReference>
<evidence type="ECO:0000259" key="3">
    <source>
        <dbReference type="PROSITE" id="PS50977"/>
    </source>
</evidence>
<proteinExistence type="predicted"/>
<dbReference type="GO" id="GO:0003677">
    <property type="term" value="F:DNA binding"/>
    <property type="evidence" value="ECO:0007669"/>
    <property type="project" value="UniProtKB-UniRule"/>
</dbReference>
<evidence type="ECO:0000313" key="5">
    <source>
        <dbReference type="Proteomes" id="UP000245708"/>
    </source>
</evidence>
<dbReference type="InterPro" id="IPR001647">
    <property type="entry name" value="HTH_TetR"/>
</dbReference>
<organism evidence="4 5">
    <name type="scientific">Roseicyclus mahoneyensis</name>
    <dbReference type="NCBI Taxonomy" id="164332"/>
    <lineage>
        <taxon>Bacteria</taxon>
        <taxon>Pseudomonadati</taxon>
        <taxon>Pseudomonadota</taxon>
        <taxon>Alphaproteobacteria</taxon>
        <taxon>Rhodobacterales</taxon>
        <taxon>Roseobacteraceae</taxon>
        <taxon>Roseicyclus</taxon>
    </lineage>
</organism>
<feature type="domain" description="HTH tetR-type" evidence="3">
    <location>
        <begin position="4"/>
        <end position="64"/>
    </location>
</feature>
<evidence type="ECO:0000256" key="1">
    <source>
        <dbReference type="ARBA" id="ARBA00023125"/>
    </source>
</evidence>
<keyword evidence="5" id="KW-1185">Reference proteome</keyword>
<dbReference type="EMBL" id="QGGW01000005">
    <property type="protein sequence ID" value="PWK60062.1"/>
    <property type="molecule type" value="Genomic_DNA"/>
</dbReference>
<dbReference type="Gene3D" id="1.10.357.10">
    <property type="entry name" value="Tetracycline Repressor, domain 2"/>
    <property type="match status" value="1"/>
</dbReference>